<proteinExistence type="predicted"/>
<evidence type="ECO:0000256" key="4">
    <source>
        <dbReference type="SAM" id="SignalP"/>
    </source>
</evidence>
<keyword evidence="2" id="KW-0378">Hydrolase</keyword>
<accession>A0ABN2B9N8</accession>
<evidence type="ECO:0000256" key="2">
    <source>
        <dbReference type="ARBA" id="ARBA00022801"/>
    </source>
</evidence>
<sequence length="266" mass="27364">MRTAGTSATRWLGAGLLAISAAVAVSGSPAAAAGTCTGTNPADVTIVDLATVESTITLAGCTGNASATSTVEVHIVHTYRGDLVVSLVAPDGSVYILSNRQGGSADNIDQTYNLNLSSEPLNGTWRLRVQDAANGDNGYINTWTLNPVATNGTACTATNPTDVSTVDLSTVESRVTIAGCAGNASATSTVEVHIVHTYRGDLVVSLVAPDGSVYILSNRQGASADNIDQTYTLNLSSEARNGTWRLRVQDAAASDSGFINVWTLSV</sequence>
<dbReference type="PROSITE" id="PS51829">
    <property type="entry name" value="P_HOMO_B"/>
    <property type="match status" value="2"/>
</dbReference>
<evidence type="ECO:0000313" key="7">
    <source>
        <dbReference type="Proteomes" id="UP001501470"/>
    </source>
</evidence>
<gene>
    <name evidence="6" type="ORF">GCM10009827_064190</name>
</gene>
<dbReference type="InterPro" id="IPR008979">
    <property type="entry name" value="Galactose-bd-like_sf"/>
</dbReference>
<keyword evidence="3" id="KW-0720">Serine protease</keyword>
<reference evidence="6 7" key="1">
    <citation type="journal article" date="2019" name="Int. J. Syst. Evol. Microbiol.">
        <title>The Global Catalogue of Microorganisms (GCM) 10K type strain sequencing project: providing services to taxonomists for standard genome sequencing and annotation.</title>
        <authorList>
            <consortium name="The Broad Institute Genomics Platform"/>
            <consortium name="The Broad Institute Genome Sequencing Center for Infectious Disease"/>
            <person name="Wu L."/>
            <person name="Ma J."/>
        </authorList>
    </citation>
    <scope>NUCLEOTIDE SEQUENCE [LARGE SCALE GENOMIC DNA]</scope>
    <source>
        <strain evidence="6 7">JCM 15933</strain>
    </source>
</reference>
<dbReference type="InterPro" id="IPR002884">
    <property type="entry name" value="P_dom"/>
</dbReference>
<dbReference type="EMBL" id="BAAAQD010000014">
    <property type="protein sequence ID" value="GAA1536729.1"/>
    <property type="molecule type" value="Genomic_DNA"/>
</dbReference>
<evidence type="ECO:0000256" key="3">
    <source>
        <dbReference type="ARBA" id="ARBA00022825"/>
    </source>
</evidence>
<dbReference type="Proteomes" id="UP001501470">
    <property type="component" value="Unassembled WGS sequence"/>
</dbReference>
<comment type="caution">
    <text evidence="6">The sequence shown here is derived from an EMBL/GenBank/DDBJ whole genome shotgun (WGS) entry which is preliminary data.</text>
</comment>
<feature type="domain" description="P/Homo B" evidence="5">
    <location>
        <begin position="158"/>
        <end position="266"/>
    </location>
</feature>
<feature type="signal peptide" evidence="4">
    <location>
        <begin position="1"/>
        <end position="32"/>
    </location>
</feature>
<evidence type="ECO:0000256" key="1">
    <source>
        <dbReference type="ARBA" id="ARBA00022670"/>
    </source>
</evidence>
<organism evidence="6 7">
    <name type="scientific">Dactylosporangium maewongense</name>
    <dbReference type="NCBI Taxonomy" id="634393"/>
    <lineage>
        <taxon>Bacteria</taxon>
        <taxon>Bacillati</taxon>
        <taxon>Actinomycetota</taxon>
        <taxon>Actinomycetes</taxon>
        <taxon>Micromonosporales</taxon>
        <taxon>Micromonosporaceae</taxon>
        <taxon>Dactylosporangium</taxon>
    </lineage>
</organism>
<feature type="domain" description="P/Homo B" evidence="5">
    <location>
        <begin position="27"/>
        <end position="156"/>
    </location>
</feature>
<dbReference type="SUPFAM" id="SSF49785">
    <property type="entry name" value="Galactose-binding domain-like"/>
    <property type="match status" value="2"/>
</dbReference>
<dbReference type="RefSeq" id="WP_425552320.1">
    <property type="nucleotide sequence ID" value="NZ_BAAAQD010000014.1"/>
</dbReference>
<keyword evidence="4" id="KW-0732">Signal</keyword>
<protein>
    <recommendedName>
        <fullName evidence="5">P/Homo B domain-containing protein</fullName>
    </recommendedName>
</protein>
<evidence type="ECO:0000313" key="6">
    <source>
        <dbReference type="EMBL" id="GAA1536729.1"/>
    </source>
</evidence>
<feature type="chain" id="PRO_5045114816" description="P/Homo B domain-containing protein" evidence="4">
    <location>
        <begin position="33"/>
        <end position="266"/>
    </location>
</feature>
<keyword evidence="7" id="KW-1185">Reference proteome</keyword>
<keyword evidence="1" id="KW-0645">Protease</keyword>
<evidence type="ECO:0000259" key="5">
    <source>
        <dbReference type="PROSITE" id="PS51829"/>
    </source>
</evidence>
<dbReference type="Pfam" id="PF01483">
    <property type="entry name" value="P_proprotein"/>
    <property type="match status" value="2"/>
</dbReference>
<dbReference type="PANTHER" id="PTHR42884">
    <property type="entry name" value="PROPROTEIN CONVERTASE SUBTILISIN/KEXIN-RELATED"/>
    <property type="match status" value="1"/>
</dbReference>
<name>A0ABN2B9N8_9ACTN</name>
<dbReference type="PANTHER" id="PTHR42884:SF14">
    <property type="entry name" value="NEUROENDOCRINE CONVERTASE 1"/>
    <property type="match status" value="1"/>
</dbReference>
<dbReference type="Gene3D" id="2.60.120.260">
    <property type="entry name" value="Galactose-binding domain-like"/>
    <property type="match status" value="2"/>
</dbReference>